<evidence type="ECO:0000256" key="5">
    <source>
        <dbReference type="ARBA" id="ARBA00023237"/>
    </source>
</evidence>
<keyword evidence="5" id="KW-0998">Cell outer membrane</keyword>
<keyword evidence="4" id="KW-0472">Membrane</keyword>
<dbReference type="Proteomes" id="UP000018439">
    <property type="component" value="Chromosome"/>
</dbReference>
<dbReference type="eggNOG" id="COG0457">
    <property type="taxonomic scope" value="Bacteria"/>
</dbReference>
<feature type="signal peptide" evidence="6">
    <location>
        <begin position="1"/>
        <end position="21"/>
    </location>
</feature>
<feature type="domain" description="RagB/SusD" evidence="7">
    <location>
        <begin position="300"/>
        <end position="583"/>
    </location>
</feature>
<evidence type="ECO:0000313" key="9">
    <source>
        <dbReference type="EMBL" id="EGJ72229.1"/>
    </source>
</evidence>
<evidence type="ECO:0000256" key="6">
    <source>
        <dbReference type="SAM" id="SignalP"/>
    </source>
</evidence>
<reference evidence="9 10" key="1">
    <citation type="journal article" date="2011" name="Stand. Genomic Sci.">
        <title>Non-contiguous finished genome sequence of Bacteroides coprosuis type strain (PC139).</title>
        <authorList>
            <person name="Land M."/>
            <person name="Held B."/>
            <person name="Gronow S."/>
            <person name="Abt B."/>
            <person name="Lucas S."/>
            <person name="Del Rio T.G."/>
            <person name="Nolan M."/>
            <person name="Tice H."/>
            <person name="Cheng J.F."/>
            <person name="Pitluck S."/>
            <person name="Liolios K."/>
            <person name="Pagani I."/>
            <person name="Ivanova N."/>
            <person name="Mavromatis K."/>
            <person name="Mikhailova N."/>
            <person name="Pati A."/>
            <person name="Tapia R."/>
            <person name="Han C."/>
            <person name="Goodwin L."/>
            <person name="Chen A."/>
            <person name="Palaniappan K."/>
            <person name="Hauser L."/>
            <person name="Brambilla E.M."/>
            <person name="Rohde M."/>
            <person name="Goker M."/>
            <person name="Detter J.C."/>
            <person name="Woyke T."/>
            <person name="Bristow J."/>
            <person name="Eisen J.A."/>
            <person name="Markowitz V."/>
            <person name="Hugenholtz P."/>
            <person name="Kyrpides N.C."/>
            <person name="Klenk H.P."/>
            <person name="Lapidus A."/>
        </authorList>
    </citation>
    <scope>NUCLEOTIDE SEQUENCE</scope>
    <source>
        <strain evidence="9 10">DSM 18011</strain>
    </source>
</reference>
<evidence type="ECO:0000313" key="10">
    <source>
        <dbReference type="Proteomes" id="UP000018439"/>
    </source>
</evidence>
<protein>
    <submittedName>
        <fullName evidence="9">RagB/SusD domain-containing protein</fullName>
    </submittedName>
</protein>
<sequence length="584" mass="67228">MKILKYILGITACLFSLTSCNDSFLDRPPMDELTDNVFWQSEQQVKSAANACYDGLEGKGIINYGEIPGDNVMWYRNMNWKQIGAGQYGPDLPTINSRWNQYYSRIRKCNYFLDNYERAVMVDGEKLERFAAEVRTIRAFVYFYLTSWFGDVPLITSAKNADPYQGRTPRSEVIEFLMNDLEDAASKLPKYIEPATSDFGRISAAGAIALKARLALHNERWEDAQKACERLMPGGDLAYHELYSTGNPDEDYSDLFKFAGRASRQGHNKETIIAMVYNYDLASGVRTHHNLSRELQVPDQYCRFNPTKAFIDSYLCDDGLPIDKSPKYKGNNTTKPHYDSYALVFENRDPRLKQSIIYPGYNRWEGSEDGRGQEAIVTKVFQSPKFTNDKKGCATVTGFYPHKYCEPSKVSFINGDDNDIIIIRYGEILLIYAESMFKQGKLNQGALDKSINLLRKRVDMKPMNLGELASNNMDLETELRRERRVELFLEGLRWFDVTRWKEGYRLGVDSSESPERQEIGIIKGLRKDNVYNQNDIKNFKFDKNGYLIHDDSRIFSSPKNYMFPIPYIATQVNPNLKPNNPGWE</sequence>
<dbReference type="STRING" id="679937.Bcop_2055"/>
<evidence type="ECO:0000259" key="7">
    <source>
        <dbReference type="Pfam" id="PF07980"/>
    </source>
</evidence>
<dbReference type="CDD" id="cd08977">
    <property type="entry name" value="SusD"/>
    <property type="match status" value="1"/>
</dbReference>
<dbReference type="GO" id="GO:0009279">
    <property type="term" value="C:cell outer membrane"/>
    <property type="evidence" value="ECO:0007669"/>
    <property type="project" value="UniProtKB-SubCell"/>
</dbReference>
<dbReference type="HOGENOM" id="CLU_015553_0_1_10"/>
<keyword evidence="3 6" id="KW-0732">Signal</keyword>
<dbReference type="SUPFAM" id="SSF48452">
    <property type="entry name" value="TPR-like"/>
    <property type="match status" value="1"/>
</dbReference>
<dbReference type="InterPro" id="IPR011990">
    <property type="entry name" value="TPR-like_helical_dom_sf"/>
</dbReference>
<gene>
    <name evidence="9" type="ORF">Bcop_2055</name>
</gene>
<name>F3ZSY8_9BACE</name>
<dbReference type="EMBL" id="CM001167">
    <property type="protein sequence ID" value="EGJ72229.1"/>
    <property type="molecule type" value="Genomic_DNA"/>
</dbReference>
<evidence type="ECO:0000256" key="4">
    <source>
        <dbReference type="ARBA" id="ARBA00023136"/>
    </source>
</evidence>
<accession>F3ZSY8</accession>
<dbReference type="Pfam" id="PF14322">
    <property type="entry name" value="SusD-like_3"/>
    <property type="match status" value="1"/>
</dbReference>
<organism evidence="9 10">
    <name type="scientific">Bacteroides coprosuis DSM 18011</name>
    <dbReference type="NCBI Taxonomy" id="679937"/>
    <lineage>
        <taxon>Bacteria</taxon>
        <taxon>Pseudomonadati</taxon>
        <taxon>Bacteroidota</taxon>
        <taxon>Bacteroidia</taxon>
        <taxon>Bacteroidales</taxon>
        <taxon>Bacteroidaceae</taxon>
        <taxon>Bacteroides</taxon>
    </lineage>
</organism>
<keyword evidence="10" id="KW-1185">Reference proteome</keyword>
<dbReference type="InterPro" id="IPR033985">
    <property type="entry name" value="SusD-like_N"/>
</dbReference>
<dbReference type="Gene3D" id="1.25.40.390">
    <property type="match status" value="1"/>
</dbReference>
<feature type="domain" description="SusD-like N-terminal" evidence="8">
    <location>
        <begin position="24"/>
        <end position="207"/>
    </location>
</feature>
<comment type="subcellular location">
    <subcellularLocation>
        <location evidence="1">Cell outer membrane</location>
    </subcellularLocation>
</comment>
<dbReference type="Pfam" id="PF07980">
    <property type="entry name" value="SusD_RagB"/>
    <property type="match status" value="1"/>
</dbReference>
<evidence type="ECO:0000259" key="8">
    <source>
        <dbReference type="Pfam" id="PF14322"/>
    </source>
</evidence>
<comment type="similarity">
    <text evidence="2">Belongs to the SusD family.</text>
</comment>
<feature type="chain" id="PRO_5003303865" evidence="6">
    <location>
        <begin position="22"/>
        <end position="584"/>
    </location>
</feature>
<dbReference type="AlphaFoldDB" id="F3ZSY8"/>
<dbReference type="InterPro" id="IPR012944">
    <property type="entry name" value="SusD_RagB_dom"/>
</dbReference>
<dbReference type="OrthoDB" id="1109873at2"/>
<evidence type="ECO:0000256" key="2">
    <source>
        <dbReference type="ARBA" id="ARBA00006275"/>
    </source>
</evidence>
<evidence type="ECO:0000256" key="1">
    <source>
        <dbReference type="ARBA" id="ARBA00004442"/>
    </source>
</evidence>
<evidence type="ECO:0000256" key="3">
    <source>
        <dbReference type="ARBA" id="ARBA00022729"/>
    </source>
</evidence>
<proteinExistence type="inferred from homology"/>
<dbReference type="PROSITE" id="PS51257">
    <property type="entry name" value="PROKAR_LIPOPROTEIN"/>
    <property type="match status" value="1"/>
</dbReference>